<dbReference type="InterPro" id="IPR023298">
    <property type="entry name" value="ATPase_P-typ_TM_dom_sf"/>
</dbReference>
<dbReference type="GO" id="GO:0016020">
    <property type="term" value="C:membrane"/>
    <property type="evidence" value="ECO:0007669"/>
    <property type="project" value="InterPro"/>
</dbReference>
<dbReference type="CDD" id="cd02557">
    <property type="entry name" value="PseudoU_synth_ScRIB2"/>
    <property type="match status" value="1"/>
</dbReference>
<keyword evidence="9" id="KW-0067">ATP-binding</keyword>
<feature type="region of interest" description="Disordered" evidence="17">
    <location>
        <begin position="1383"/>
        <end position="1425"/>
    </location>
</feature>
<dbReference type="Proteomes" id="UP001259832">
    <property type="component" value="Unassembled WGS sequence"/>
</dbReference>
<dbReference type="PROSITE" id="PS00154">
    <property type="entry name" value="ATPASE_E1_E2"/>
    <property type="match status" value="1"/>
</dbReference>
<dbReference type="Gene3D" id="3.30.2350.10">
    <property type="entry name" value="Pseudouridine synthase"/>
    <property type="match status" value="1"/>
</dbReference>
<dbReference type="SUPFAM" id="SSF81665">
    <property type="entry name" value="Calcium ATPase, transmembrane domain M"/>
    <property type="match status" value="1"/>
</dbReference>
<feature type="transmembrane region" description="Helical" evidence="18">
    <location>
        <begin position="658"/>
        <end position="677"/>
    </location>
</feature>
<evidence type="ECO:0000256" key="1">
    <source>
        <dbReference type="ARBA" id="ARBA00004127"/>
    </source>
</evidence>
<dbReference type="GO" id="GO:0005524">
    <property type="term" value="F:ATP binding"/>
    <property type="evidence" value="ECO:0007669"/>
    <property type="project" value="UniProtKB-KW"/>
</dbReference>
<dbReference type="SFLD" id="SFLDG00002">
    <property type="entry name" value="C1.7:_P-type_atpase_like"/>
    <property type="match status" value="1"/>
</dbReference>
<evidence type="ECO:0000256" key="5">
    <source>
        <dbReference type="ARBA" id="ARBA00022723"/>
    </source>
</evidence>
<dbReference type="InterPro" id="IPR027256">
    <property type="entry name" value="P-typ_ATPase_IB"/>
</dbReference>
<feature type="transmembrane region" description="Helical" evidence="18">
    <location>
        <begin position="1287"/>
        <end position="1309"/>
    </location>
</feature>
<dbReference type="NCBIfam" id="TIGR00003">
    <property type="entry name" value="copper ion binding protein"/>
    <property type="match status" value="1"/>
</dbReference>
<dbReference type="PROSITE" id="PS01129">
    <property type="entry name" value="PSI_RLU"/>
    <property type="match status" value="1"/>
</dbReference>
<dbReference type="Pfam" id="PF00122">
    <property type="entry name" value="E1-E2_ATPase"/>
    <property type="match status" value="1"/>
</dbReference>
<dbReference type="GO" id="GO:0055070">
    <property type="term" value="P:copper ion homeostasis"/>
    <property type="evidence" value="ECO:0007669"/>
    <property type="project" value="TreeGrafter"/>
</dbReference>
<evidence type="ECO:0000256" key="11">
    <source>
        <dbReference type="ARBA" id="ARBA00022967"/>
    </source>
</evidence>
<keyword evidence="13" id="KW-0186">Copper</keyword>
<keyword evidence="16" id="KW-0694">RNA-binding</keyword>
<feature type="domain" description="HMA" evidence="19">
    <location>
        <begin position="208"/>
        <end position="276"/>
    </location>
</feature>
<dbReference type="SFLD" id="SFLDS00003">
    <property type="entry name" value="Haloacid_Dehalogenase"/>
    <property type="match status" value="1"/>
</dbReference>
<dbReference type="GO" id="GO:0012505">
    <property type="term" value="C:endomembrane system"/>
    <property type="evidence" value="ECO:0007669"/>
    <property type="project" value="UniProtKB-SubCell"/>
</dbReference>
<evidence type="ECO:0000313" key="20">
    <source>
        <dbReference type="EMBL" id="KAK1939278.1"/>
    </source>
</evidence>
<dbReference type="FunFam" id="3.30.70.100:FF:000033">
    <property type="entry name" value="Copper-transporting ATPase HMA5"/>
    <property type="match status" value="1"/>
</dbReference>
<dbReference type="InterPro" id="IPR006145">
    <property type="entry name" value="PsdUridine_synth_RsuA/RluA"/>
</dbReference>
<feature type="transmembrane region" description="Helical" evidence="18">
    <location>
        <begin position="734"/>
        <end position="755"/>
    </location>
</feature>
<dbReference type="InterPro" id="IPR036412">
    <property type="entry name" value="HAD-like_sf"/>
</dbReference>
<dbReference type="InterPro" id="IPR006224">
    <property type="entry name" value="PsdUridine_synth_RluA-like_CS"/>
</dbReference>
<reference evidence="20" key="1">
    <citation type="submission" date="2023-08" db="EMBL/GenBank/DDBJ databases">
        <title>Reference Genome Resource for the Citrus Pathogen Phytophthora citrophthora.</title>
        <authorList>
            <person name="Moller H."/>
            <person name="Coetzee B."/>
            <person name="Rose L.J."/>
            <person name="Van Niekerk J.M."/>
        </authorList>
    </citation>
    <scope>NUCLEOTIDE SEQUENCE</scope>
    <source>
        <strain evidence="20">STE-U-9442</strain>
    </source>
</reference>
<dbReference type="InterPro" id="IPR059000">
    <property type="entry name" value="ATPase_P-type_domA"/>
</dbReference>
<dbReference type="SUPFAM" id="SSF56784">
    <property type="entry name" value="HAD-like"/>
    <property type="match status" value="1"/>
</dbReference>
<keyword evidence="4 18" id="KW-0812">Transmembrane</keyword>
<dbReference type="Pfam" id="PF00403">
    <property type="entry name" value="HMA"/>
    <property type="match status" value="5"/>
</dbReference>
<dbReference type="GO" id="GO:0005507">
    <property type="term" value="F:copper ion binding"/>
    <property type="evidence" value="ECO:0007669"/>
    <property type="project" value="InterPro"/>
</dbReference>
<dbReference type="PANTHER" id="PTHR43520:SF8">
    <property type="entry name" value="P-TYPE CU(+) TRANSPORTER"/>
    <property type="match status" value="1"/>
</dbReference>
<dbReference type="InterPro" id="IPR023299">
    <property type="entry name" value="ATPase_P-typ_cyto_dom_N"/>
</dbReference>
<evidence type="ECO:0000313" key="21">
    <source>
        <dbReference type="Proteomes" id="UP001259832"/>
    </source>
</evidence>
<protein>
    <submittedName>
        <fullName evidence="20">Copper-transporting ATPase HMA5</fullName>
    </submittedName>
</protein>
<comment type="subcellular location">
    <subcellularLocation>
        <location evidence="1">Endomembrane system</location>
        <topology evidence="1">Multi-pass membrane protein</topology>
    </subcellularLocation>
</comment>
<dbReference type="FunFam" id="3.40.1110.10:FF:000102">
    <property type="entry name" value="Copper-transporting ATPase HMA5"/>
    <property type="match status" value="1"/>
</dbReference>
<organism evidence="20 21">
    <name type="scientific">Phytophthora citrophthora</name>
    <dbReference type="NCBI Taxonomy" id="4793"/>
    <lineage>
        <taxon>Eukaryota</taxon>
        <taxon>Sar</taxon>
        <taxon>Stramenopiles</taxon>
        <taxon>Oomycota</taxon>
        <taxon>Peronosporomycetes</taxon>
        <taxon>Peronosporales</taxon>
        <taxon>Peronosporaceae</taxon>
        <taxon>Phytophthora</taxon>
    </lineage>
</organism>
<proteinExistence type="inferred from homology"/>
<evidence type="ECO:0000256" key="4">
    <source>
        <dbReference type="ARBA" id="ARBA00022692"/>
    </source>
</evidence>
<feature type="domain" description="HMA" evidence="19">
    <location>
        <begin position="448"/>
        <end position="516"/>
    </location>
</feature>
<feature type="domain" description="HMA" evidence="19">
    <location>
        <begin position="369"/>
        <end position="437"/>
    </location>
</feature>
<dbReference type="FunFam" id="2.70.150.10:FF:000002">
    <property type="entry name" value="Copper-transporting ATPase 1, putative"/>
    <property type="match status" value="1"/>
</dbReference>
<dbReference type="NCBIfam" id="TIGR01525">
    <property type="entry name" value="ATPase-IB_hvy"/>
    <property type="match status" value="1"/>
</dbReference>
<evidence type="ECO:0000256" key="15">
    <source>
        <dbReference type="ARBA" id="ARBA00023136"/>
    </source>
</evidence>
<keyword evidence="8" id="KW-0187">Copper transport</keyword>
<keyword evidence="11" id="KW-1278">Translocase</keyword>
<keyword evidence="21" id="KW-1185">Reference proteome</keyword>
<evidence type="ECO:0000256" key="8">
    <source>
        <dbReference type="ARBA" id="ARBA00022796"/>
    </source>
</evidence>
<dbReference type="GO" id="GO:0003723">
    <property type="term" value="F:RNA binding"/>
    <property type="evidence" value="ECO:0007669"/>
    <property type="project" value="UniProtKB-KW"/>
</dbReference>
<evidence type="ECO:0000259" key="19">
    <source>
        <dbReference type="PROSITE" id="PS50846"/>
    </source>
</evidence>
<dbReference type="Gene3D" id="3.40.50.1000">
    <property type="entry name" value="HAD superfamily/HAD-like"/>
    <property type="match status" value="1"/>
</dbReference>
<evidence type="ECO:0000256" key="10">
    <source>
        <dbReference type="ARBA" id="ARBA00022842"/>
    </source>
</evidence>
<dbReference type="GO" id="GO:0016887">
    <property type="term" value="F:ATP hydrolysis activity"/>
    <property type="evidence" value="ECO:0007669"/>
    <property type="project" value="InterPro"/>
</dbReference>
<dbReference type="InterPro" id="IPR001757">
    <property type="entry name" value="P_typ_ATPase"/>
</dbReference>
<dbReference type="Pfam" id="PF00849">
    <property type="entry name" value="PseudoU_synth_2"/>
    <property type="match status" value="1"/>
</dbReference>
<dbReference type="InterPro" id="IPR044492">
    <property type="entry name" value="P_typ_ATPase_HD_dom"/>
</dbReference>
<evidence type="ECO:0000256" key="3">
    <source>
        <dbReference type="ARBA" id="ARBA00022448"/>
    </source>
</evidence>
<dbReference type="NCBIfam" id="TIGR01494">
    <property type="entry name" value="ATPase_P-type"/>
    <property type="match status" value="1"/>
</dbReference>
<dbReference type="InterPro" id="IPR008250">
    <property type="entry name" value="ATPase_P-typ_transduc_dom_A_sf"/>
</dbReference>
<dbReference type="EMBL" id="JASMQC010000016">
    <property type="protein sequence ID" value="KAK1939278.1"/>
    <property type="molecule type" value="Genomic_DNA"/>
</dbReference>
<dbReference type="PRINTS" id="PR00942">
    <property type="entry name" value="CUATPASEI"/>
</dbReference>
<dbReference type="CDD" id="cd02094">
    <property type="entry name" value="P-type_ATPase_Cu-like"/>
    <property type="match status" value="1"/>
</dbReference>
<dbReference type="FunFam" id="3.30.70.100:FF:000050">
    <property type="entry name" value="Copper-transporting ATPase HMA5"/>
    <property type="match status" value="3"/>
</dbReference>
<dbReference type="Gene3D" id="2.70.150.10">
    <property type="entry name" value="Calcium-transporting ATPase, cytoplasmic transduction domain A"/>
    <property type="match status" value="1"/>
</dbReference>
<accession>A0AAD9LJQ4</accession>
<evidence type="ECO:0000256" key="18">
    <source>
        <dbReference type="SAM" id="Phobius"/>
    </source>
</evidence>
<dbReference type="PROSITE" id="PS01047">
    <property type="entry name" value="HMA_1"/>
    <property type="match status" value="1"/>
</dbReference>
<evidence type="ECO:0000256" key="12">
    <source>
        <dbReference type="ARBA" id="ARBA00022989"/>
    </source>
</evidence>
<dbReference type="InterPro" id="IPR018303">
    <property type="entry name" value="ATPase_P-typ_P_site"/>
</dbReference>
<dbReference type="SFLD" id="SFLDF00027">
    <property type="entry name" value="p-type_atpase"/>
    <property type="match status" value="1"/>
</dbReference>
<comment type="caution">
    <text evidence="20">The sequence shown here is derived from an EMBL/GenBank/DDBJ whole genome shotgun (WGS) entry which is preliminary data.</text>
</comment>
<dbReference type="FunFam" id="3.40.1110.10:FF:000049">
    <property type="entry name" value="Copper-exporting P-type ATPase"/>
    <property type="match status" value="1"/>
</dbReference>
<dbReference type="Gene3D" id="3.40.1110.10">
    <property type="entry name" value="Calcium-transporting ATPase, cytoplasmic domain N"/>
    <property type="match status" value="2"/>
</dbReference>
<keyword evidence="7" id="KW-0547">Nucleotide-binding</keyword>
<dbReference type="SUPFAM" id="SSF81653">
    <property type="entry name" value="Calcium ATPase, transduction domain A"/>
    <property type="match status" value="1"/>
</dbReference>
<feature type="transmembrane region" description="Helical" evidence="18">
    <location>
        <begin position="767"/>
        <end position="784"/>
    </location>
</feature>
<dbReference type="PROSITE" id="PS50846">
    <property type="entry name" value="HMA_2"/>
    <property type="match status" value="5"/>
</dbReference>
<comment type="similarity">
    <text evidence="2">Belongs to the cation transport ATPase (P-type) (TC 3.A.3) family. Type IB subfamily.</text>
</comment>
<sequence length="1818" mass="197978">MVVTEDHELLPLVRGVQDGACVPAAEDVPSVTSSHRRDDEGRVVFLVVPGLADDDQETADKIEAALKGSAMGVHSVQLDLVEKLARIELSRRADEATEAALADELRRATPAKLVAYPVWQHRERIVRLRVDGMRCMTNCGRQVIRALEQIPGVLHIHVDSKSKTAEVALAKGCTATEVDLIKYIRAANPRFDASIAKEKKQRTNSVPGAILLNITGMSCAKNCAAKVQTALQKAEDVIDATVDFGNKRATIILESESKVTEEDLIQVVRSAGTKFDASRYELFSHDGDSRVVYLTINGMSCAKNCARKVQDALNGASGVINAKVDFDTKRATIFLETDSHLTETELIDVVHTAGQKFTASVATPTSGPRTVLLAVEGMSCAKNCASKVEKALNAISSVESATVDFSLKRASVQLEAGSSLTENDLIEIIRNTGTKFDAAVYVPSLSPRTVLLEIEGMSCAKNCTRKIQQTLSETEGVVSASVDFAAKRAIVEVDPDGHFNDECLLQAVQNAGSKFHARIITPKEQRVPRVPEKATEESTVELQTKSEIASTAGSDVAISISSDKTEIGEATLLVGGMTCTSCSNSVENALKQTEGVISAVVSFATEKATVQFDKDIVGIRTLVETVEDIGYDASYVSKSEAQKALGDQRAKEIMRYRIDFFVSVLFTFPILLIMMVFDNIAPIEHGLASRILPGISWQTLIVVVLATPVQFYPARRFHVDAWKGMKNRVLGMSFLVSMGSNASYFYGLFTVIRAFLLNDSSVANPDMFMTSAMLLSFVILGKFLESIAKGETSAALSKLMELQVKSATLLVFSADGTRIREERVVPIELVQRGDILKVVRGSSIPADGTIVYGEGRIDESMLTGESKTIKKVTGDRVLGATVNVDGLFHMKVTGVDNDTALSQIIRLVEDAQTSKAPIQAYADYVASIFVPTVLGLSFLTFSAWYILCSFALVPESWIPHTDSTFVFAFNFGIATLVVACPCALGLATPTAVMVGTGVGAEHGVLIKGGEPLQAAHNVNTILFDKTGTLTVGKPVVTDVVVLTKKLSTEELIILAGSAELGSEHPLSKAIIEYAKFISSSLEQPTGFRGVSGRGIACTVGEHKVVIGNREWMTDNGLKRLTSIVLQQATMTFQNAGKTTIYMGVDDELAAVFGVADAPRKESIRTLKKLKQMGLDVWMVTGDNARTAFTIADQLGISRRNVMAEVVPSQKSSKVKQLQSTGRIVAMVGDGINDSPALAQADLGIAIGGGTEIAVETAGMVLMKANLFDVITALDLSRTIFNRIRLNYVWALGYNCLLIPLAAGVLYPFGFSIPPMFAGGAMAISSVSVVTSSLLLRKYTPPALPEDFSVDETKSLLFKKPTIVSMEDKKVAVDQTNAAAETEAAVQEGKEMSKRQLKKLRRAERDPVERQAKKHKSKREAKSAKRFQAEAPKYSFANGYRMVEPYVYEFRTYAKARWFGRELLEIFTKEFGANSPDYYKFAIASGRISVNQKVVPPDTVIKNGDLIIHSAHRHEPPVSGEEVPVVYEDDDLIVVSKPPSMPTHPCGAYRHNSLHTILQAARPDLPQLNIVHRLDRLTSGVVILAKNSAKAKALSSIIAERQASKTYLARVRGEFPDVLAPEIQEKLAIRAKEKCPSAVITFPEDGAILISCPLRCLSARDGVWECHEEGKTSETLVRLIRSDKSTSLMQCKPVTGRTHQIRLHLQLIGFPIANDPCYGGELHYGESAERTEEIAAAMRSKSDLPRKDAVDFSAPRKENESEEEFMKRTCTWCDIGETEAFNETQLHCSKIWLHALEYKLDGQVFKVPEPSWAAPLTAY</sequence>
<evidence type="ECO:0000256" key="16">
    <source>
        <dbReference type="PROSITE-ProRule" id="PRU00182"/>
    </source>
</evidence>
<dbReference type="InterPro" id="IPR017969">
    <property type="entry name" value="Heavy-metal-associated_CS"/>
</dbReference>
<dbReference type="InterPro" id="IPR020103">
    <property type="entry name" value="PsdUridine_synth_cat_dom_sf"/>
</dbReference>
<dbReference type="InterPro" id="IPR023214">
    <property type="entry name" value="HAD_sf"/>
</dbReference>
<evidence type="ECO:0000256" key="6">
    <source>
        <dbReference type="ARBA" id="ARBA00022737"/>
    </source>
</evidence>
<evidence type="ECO:0000256" key="7">
    <source>
        <dbReference type="ARBA" id="ARBA00022741"/>
    </source>
</evidence>
<dbReference type="InterPro" id="IPR006122">
    <property type="entry name" value="HMA_Cu_ion-bd"/>
</dbReference>
<dbReference type="GO" id="GO:0009982">
    <property type="term" value="F:pseudouridine synthase activity"/>
    <property type="evidence" value="ECO:0007669"/>
    <property type="project" value="InterPro"/>
</dbReference>
<gene>
    <name evidence="20" type="ORF">P3T76_008662</name>
</gene>
<feature type="transmembrane region" description="Helical" evidence="18">
    <location>
        <begin position="697"/>
        <end position="714"/>
    </location>
</feature>
<dbReference type="Gene3D" id="3.30.70.100">
    <property type="match status" value="6"/>
</dbReference>
<dbReference type="SUPFAM" id="SSF55008">
    <property type="entry name" value="HMA, heavy metal-associated domain"/>
    <property type="match status" value="6"/>
</dbReference>
<dbReference type="PROSITE" id="PS50889">
    <property type="entry name" value="S4"/>
    <property type="match status" value="1"/>
</dbReference>
<dbReference type="GO" id="GO:0001522">
    <property type="term" value="P:pseudouridine synthesis"/>
    <property type="evidence" value="ECO:0007669"/>
    <property type="project" value="InterPro"/>
</dbReference>
<dbReference type="PRINTS" id="PR00119">
    <property type="entry name" value="CATATPASE"/>
</dbReference>
<keyword evidence="5" id="KW-0479">Metal-binding</keyword>
<dbReference type="InterPro" id="IPR036163">
    <property type="entry name" value="HMA_dom_sf"/>
</dbReference>
<dbReference type="InterPro" id="IPR006121">
    <property type="entry name" value="HMA_dom"/>
</dbReference>
<evidence type="ECO:0000256" key="9">
    <source>
        <dbReference type="ARBA" id="ARBA00022840"/>
    </source>
</evidence>
<dbReference type="CDD" id="cd00371">
    <property type="entry name" value="HMA"/>
    <property type="match status" value="6"/>
</dbReference>
<dbReference type="PANTHER" id="PTHR43520">
    <property type="entry name" value="ATP7, ISOFORM B"/>
    <property type="match status" value="1"/>
</dbReference>
<keyword evidence="14" id="KW-0406">Ion transport</keyword>
<feature type="transmembrane region" description="Helical" evidence="18">
    <location>
        <begin position="924"/>
        <end position="947"/>
    </location>
</feature>
<feature type="domain" description="HMA" evidence="19">
    <location>
        <begin position="290"/>
        <end position="358"/>
    </location>
</feature>
<keyword evidence="15 18" id="KW-0472">Membrane</keyword>
<keyword evidence="6" id="KW-0677">Repeat</keyword>
<keyword evidence="12 18" id="KW-1133">Transmembrane helix</keyword>
<evidence type="ECO:0000256" key="13">
    <source>
        <dbReference type="ARBA" id="ARBA00023008"/>
    </source>
</evidence>
<dbReference type="GO" id="GO:0043682">
    <property type="term" value="F:P-type divalent copper transporter activity"/>
    <property type="evidence" value="ECO:0007669"/>
    <property type="project" value="TreeGrafter"/>
</dbReference>
<feature type="transmembrane region" description="Helical" evidence="18">
    <location>
        <begin position="967"/>
        <end position="987"/>
    </location>
</feature>
<dbReference type="Pfam" id="PF00702">
    <property type="entry name" value="Hydrolase"/>
    <property type="match status" value="1"/>
</dbReference>
<evidence type="ECO:0000256" key="14">
    <source>
        <dbReference type="ARBA" id="ARBA00023065"/>
    </source>
</evidence>
<dbReference type="SUPFAM" id="SSF55120">
    <property type="entry name" value="Pseudouridine synthase"/>
    <property type="match status" value="1"/>
</dbReference>
<feature type="domain" description="HMA" evidence="19">
    <location>
        <begin position="568"/>
        <end position="634"/>
    </location>
</feature>
<evidence type="ECO:0000256" key="17">
    <source>
        <dbReference type="SAM" id="MobiDB-lite"/>
    </source>
</evidence>
<evidence type="ECO:0000256" key="2">
    <source>
        <dbReference type="ARBA" id="ARBA00006024"/>
    </source>
</evidence>
<name>A0AAD9LJQ4_9STRA</name>
<keyword evidence="10" id="KW-0460">Magnesium</keyword>
<keyword evidence="3" id="KW-0813">Transport</keyword>